<organism evidence="2 3">
    <name type="scientific">Paenibacillus konkukensis</name>
    <dbReference type="NCBI Taxonomy" id="2020716"/>
    <lineage>
        <taxon>Bacteria</taxon>
        <taxon>Bacillati</taxon>
        <taxon>Bacillota</taxon>
        <taxon>Bacilli</taxon>
        <taxon>Bacillales</taxon>
        <taxon>Paenibacillaceae</taxon>
        <taxon>Paenibacillus</taxon>
    </lineage>
</organism>
<dbReference type="Proteomes" id="UP001057134">
    <property type="component" value="Chromosome"/>
</dbReference>
<evidence type="ECO:0000313" key="3">
    <source>
        <dbReference type="Proteomes" id="UP001057134"/>
    </source>
</evidence>
<dbReference type="RefSeq" id="WP_375295437.1">
    <property type="nucleotide sequence ID" value="NZ_CP027059.1"/>
</dbReference>
<proteinExistence type="predicted"/>
<feature type="transmembrane region" description="Helical" evidence="1">
    <location>
        <begin position="60"/>
        <end position="77"/>
    </location>
</feature>
<evidence type="ECO:0000313" key="2">
    <source>
        <dbReference type="EMBL" id="UQZ84083.1"/>
    </source>
</evidence>
<dbReference type="EMBL" id="CP027059">
    <property type="protein sequence ID" value="UQZ84083.1"/>
    <property type="molecule type" value="Genomic_DNA"/>
</dbReference>
<feature type="transmembrane region" description="Helical" evidence="1">
    <location>
        <begin position="31"/>
        <end position="48"/>
    </location>
</feature>
<keyword evidence="1" id="KW-0812">Transmembrane</keyword>
<keyword evidence="1" id="KW-1133">Transmembrane helix</keyword>
<reference evidence="2" key="1">
    <citation type="submission" date="2018-02" db="EMBL/GenBank/DDBJ databases">
        <authorList>
            <person name="Kim S.-K."/>
            <person name="Jung H.-I."/>
            <person name="Lee S.-W."/>
        </authorList>
    </citation>
    <scope>NUCLEOTIDE SEQUENCE</scope>
    <source>
        <strain evidence="2">SK3146</strain>
    </source>
</reference>
<reference evidence="2" key="2">
    <citation type="journal article" date="2021" name="J Anim Sci Technol">
        <title>Complete genome sequence of Paenibacillus konkukensis sp. nov. SK3146 as a potential probiotic strain.</title>
        <authorList>
            <person name="Jung H.I."/>
            <person name="Park S."/>
            <person name="Niu K.M."/>
            <person name="Lee S.W."/>
            <person name="Kothari D."/>
            <person name="Yi K.J."/>
            <person name="Kim S.K."/>
        </authorList>
    </citation>
    <scope>NUCLEOTIDE SEQUENCE</scope>
    <source>
        <strain evidence="2">SK3146</strain>
    </source>
</reference>
<accession>A0ABY4RPH7</accession>
<protein>
    <submittedName>
        <fullName evidence="2">Chloroplast import component protein (Tic20)</fullName>
    </submittedName>
</protein>
<keyword evidence="3" id="KW-1185">Reference proteome</keyword>
<sequence>MSYHNDEQDPSFSPGKDALTAEPADIQQNKWIAAAAYILFFLPLLAARQSRFAMYHGNQGLVLLLLNIVCNIVLGWIPFIGLFLVPLANLATLVLAVIGIVQATGGQLKPLPIIGTISILKVP</sequence>
<name>A0ABY4RPH7_9BACL</name>
<keyword evidence="1" id="KW-0472">Membrane</keyword>
<gene>
    <name evidence="2" type="ORF">SK3146_03315</name>
</gene>
<evidence type="ECO:0000256" key="1">
    <source>
        <dbReference type="SAM" id="Phobius"/>
    </source>
</evidence>